<dbReference type="CDD" id="cd04041">
    <property type="entry name" value="C2A_fungal"/>
    <property type="match status" value="1"/>
</dbReference>
<feature type="compositionally biased region" description="Basic and acidic residues" evidence="6">
    <location>
        <begin position="397"/>
        <end position="414"/>
    </location>
</feature>
<dbReference type="PROSITE" id="PS50004">
    <property type="entry name" value="C2"/>
    <property type="match status" value="2"/>
</dbReference>
<dbReference type="SMART" id="SM00239">
    <property type="entry name" value="C2"/>
    <property type="match status" value="2"/>
</dbReference>
<evidence type="ECO:0000313" key="9">
    <source>
        <dbReference type="EMBL" id="KAF9744970.1"/>
    </source>
</evidence>
<organism evidence="9 10">
    <name type="scientific">Bionectria ochroleuca</name>
    <name type="common">Gliocladium roseum</name>
    <dbReference type="NCBI Taxonomy" id="29856"/>
    <lineage>
        <taxon>Eukaryota</taxon>
        <taxon>Fungi</taxon>
        <taxon>Dikarya</taxon>
        <taxon>Ascomycota</taxon>
        <taxon>Pezizomycotina</taxon>
        <taxon>Sordariomycetes</taxon>
        <taxon>Hypocreomycetidae</taxon>
        <taxon>Hypocreales</taxon>
        <taxon>Bionectriaceae</taxon>
        <taxon>Clonostachys</taxon>
    </lineage>
</organism>
<feature type="domain" description="C2" evidence="8">
    <location>
        <begin position="352"/>
        <end position="498"/>
    </location>
</feature>
<dbReference type="Pfam" id="PF25669">
    <property type="entry name" value="SMP_MUG190-like"/>
    <property type="match status" value="1"/>
</dbReference>
<keyword evidence="3" id="KW-0677">Repeat</keyword>
<proteinExistence type="predicted"/>
<gene>
    <name evidence="9" type="ORF">IM811_004592</name>
</gene>
<keyword evidence="5 7" id="KW-1133">Transmembrane helix</keyword>
<evidence type="ECO:0000256" key="6">
    <source>
        <dbReference type="SAM" id="MobiDB-lite"/>
    </source>
</evidence>
<dbReference type="GO" id="GO:0005789">
    <property type="term" value="C:endoplasmic reticulum membrane"/>
    <property type="evidence" value="ECO:0007669"/>
    <property type="project" value="UniProtKB-SubCell"/>
</dbReference>
<feature type="region of interest" description="Disordered" evidence="6">
    <location>
        <begin position="390"/>
        <end position="414"/>
    </location>
</feature>
<comment type="caution">
    <text evidence="9">The sequence shown here is derived from an EMBL/GenBank/DDBJ whole genome shotgun (WGS) entry which is preliminary data.</text>
</comment>
<keyword evidence="4" id="KW-0256">Endoplasmic reticulum</keyword>
<evidence type="ECO:0000256" key="3">
    <source>
        <dbReference type="ARBA" id="ARBA00022737"/>
    </source>
</evidence>
<feature type="compositionally biased region" description="Basic and acidic residues" evidence="6">
    <location>
        <begin position="332"/>
        <end position="349"/>
    </location>
</feature>
<feature type="region of interest" description="Disordered" evidence="6">
    <location>
        <begin position="332"/>
        <end position="364"/>
    </location>
</feature>
<dbReference type="CDD" id="cd21676">
    <property type="entry name" value="SMP_Mug190"/>
    <property type="match status" value="1"/>
</dbReference>
<dbReference type="Gene3D" id="2.60.40.150">
    <property type="entry name" value="C2 domain"/>
    <property type="match status" value="2"/>
</dbReference>
<evidence type="ECO:0000259" key="8">
    <source>
        <dbReference type="PROSITE" id="PS50004"/>
    </source>
</evidence>
<feature type="transmembrane region" description="Helical" evidence="7">
    <location>
        <begin position="67"/>
        <end position="92"/>
    </location>
</feature>
<accession>A0A8H7N2P7</accession>
<dbReference type="SUPFAM" id="SSF49562">
    <property type="entry name" value="C2 domain (Calcium/lipid-binding domain, CaLB)"/>
    <property type="match status" value="2"/>
</dbReference>
<dbReference type="GO" id="GO:0061817">
    <property type="term" value="P:endoplasmic reticulum-plasma membrane tethering"/>
    <property type="evidence" value="ECO:0007669"/>
    <property type="project" value="InterPro"/>
</dbReference>
<comment type="subcellular location">
    <subcellularLocation>
        <location evidence="1">Endoplasmic reticulum membrane</location>
    </subcellularLocation>
</comment>
<dbReference type="PANTHER" id="PTHR47348:SF3">
    <property type="entry name" value="MEIOTICALLY UP-REGULATED GENE 190 PROTEIN"/>
    <property type="match status" value="1"/>
</dbReference>
<evidence type="ECO:0000256" key="5">
    <source>
        <dbReference type="ARBA" id="ARBA00022989"/>
    </source>
</evidence>
<keyword evidence="2 7" id="KW-0812">Transmembrane</keyword>
<sequence>MRALPDSHVQDIKEEIHKQNEAIMDADELAAVEQAGSFYNLEVSVAYHAKPSGQDIASKARNMGMQLVFYLGVKGLFGVPLPIWVELIGLVATARVRLQLTPDPPFLKTATITLMGVPKVQAGCTPMIERGVNILNLPLISNFVNWAIAAAASMYVAPKSLTLDISKMLQGDDIKKETLALGVIFIRIHKAVGLSKQDQRGSKGGGSDPYITVTWSKFSKPQFCTRVIQDDLNPIFEESCGLLVTSDLIKADEQLSMELWDSDRSSADDVVGKVELSIQKLIQHPGKMFPQTSKLQGLTAESSMPGELHWEVGFFGKTQFRKALRTSGRDVNLPKELADKPELQDERGAVETQEEDAVTHTPPDPLWPSGILSVVVHQIVGLELANVKGSQGKRKGKEYEPARPEAGEVKEEQGKSLPSSYATILINDDLVYKTRTKVVSSQPIFNAGTEKFIRDWRSAIVTVAVRDSRNRQHDPLIGVVPLKISDILQTASEVTRWYPWMAELDSAESVSLCCSDR</sequence>
<keyword evidence="7" id="KW-0472">Membrane</keyword>
<dbReference type="CDD" id="cd04052">
    <property type="entry name" value="C2B_Tricalbin-like"/>
    <property type="match status" value="1"/>
</dbReference>
<evidence type="ECO:0000256" key="7">
    <source>
        <dbReference type="SAM" id="Phobius"/>
    </source>
</evidence>
<dbReference type="Proteomes" id="UP000616885">
    <property type="component" value="Unassembled WGS sequence"/>
</dbReference>
<dbReference type="InterPro" id="IPR035892">
    <property type="entry name" value="C2_domain_sf"/>
</dbReference>
<name>A0A8H7N2P7_BIOOC</name>
<evidence type="ECO:0000256" key="2">
    <source>
        <dbReference type="ARBA" id="ARBA00022692"/>
    </source>
</evidence>
<dbReference type="PANTHER" id="PTHR47348">
    <property type="entry name" value="MEIOTICALLY UP-REGULATED GENE 190 PROTEIN"/>
    <property type="match status" value="1"/>
</dbReference>
<reference evidence="9" key="1">
    <citation type="submission" date="2020-10" db="EMBL/GenBank/DDBJ databases">
        <title>High-Quality Genome Resource of Clonostachys rosea strain S41 by Oxford Nanopore Long-Read Sequencing.</title>
        <authorList>
            <person name="Wang H."/>
        </authorList>
    </citation>
    <scope>NUCLEOTIDE SEQUENCE</scope>
    <source>
        <strain evidence="9">S41</strain>
    </source>
</reference>
<feature type="domain" description="C2" evidence="8">
    <location>
        <begin position="164"/>
        <end position="293"/>
    </location>
</feature>
<evidence type="ECO:0000313" key="10">
    <source>
        <dbReference type="Proteomes" id="UP000616885"/>
    </source>
</evidence>
<dbReference type="AlphaFoldDB" id="A0A8H7N2P7"/>
<dbReference type="EMBL" id="JADCTT010000013">
    <property type="protein sequence ID" value="KAF9744970.1"/>
    <property type="molecule type" value="Genomic_DNA"/>
</dbReference>
<evidence type="ECO:0000256" key="1">
    <source>
        <dbReference type="ARBA" id="ARBA00004586"/>
    </source>
</evidence>
<protein>
    <recommendedName>
        <fullName evidence="8">C2 domain-containing protein</fullName>
    </recommendedName>
</protein>
<evidence type="ECO:0000256" key="4">
    <source>
        <dbReference type="ARBA" id="ARBA00022824"/>
    </source>
</evidence>
<dbReference type="InterPro" id="IPR000008">
    <property type="entry name" value="C2_dom"/>
</dbReference>
<dbReference type="InterPro" id="IPR037765">
    <property type="entry name" value="C2B_Tricalbin"/>
</dbReference>
<dbReference type="Pfam" id="PF00168">
    <property type="entry name" value="C2"/>
    <property type="match status" value="2"/>
</dbReference>
<dbReference type="InterPro" id="IPR037767">
    <property type="entry name" value="C2A_Mug190-like"/>
</dbReference>